<keyword evidence="5" id="KW-0963">Cytoplasm</keyword>
<accession>A0A1Y2FEK3</accession>
<reference evidence="12 13" key="1">
    <citation type="submission" date="2016-07" db="EMBL/GenBank/DDBJ databases">
        <title>Pervasive Adenine N6-methylation of Active Genes in Fungi.</title>
        <authorList>
            <consortium name="DOE Joint Genome Institute"/>
            <person name="Mondo S.J."/>
            <person name="Dannebaum R.O."/>
            <person name="Kuo R.C."/>
            <person name="Labutti K."/>
            <person name="Haridas S."/>
            <person name="Kuo A."/>
            <person name="Salamov A."/>
            <person name="Ahrendt S.R."/>
            <person name="Lipzen A."/>
            <person name="Sullivan W."/>
            <person name="Andreopoulos W.B."/>
            <person name="Clum A."/>
            <person name="Lindquist E."/>
            <person name="Daum C."/>
            <person name="Ramamoorthy G.K."/>
            <person name="Gryganskyi A."/>
            <person name="Culley D."/>
            <person name="Magnuson J.K."/>
            <person name="James T.Y."/>
            <person name="O'Malley M.A."/>
            <person name="Stajich J.E."/>
            <person name="Spatafora J.W."/>
            <person name="Visel A."/>
            <person name="Grigoriev I.V."/>
        </authorList>
    </citation>
    <scope>NUCLEOTIDE SEQUENCE [LARGE SCALE GENOMIC DNA]</scope>
    <source>
        <strain evidence="12 13">62-1032</strain>
    </source>
</reference>
<evidence type="ECO:0000313" key="12">
    <source>
        <dbReference type="EMBL" id="ORY82378.1"/>
    </source>
</evidence>
<protein>
    <recommendedName>
        <fullName evidence="10">Inorganic pyrophosphatase</fullName>
        <ecNumber evidence="4">3.6.1.1</ecNumber>
    </recommendedName>
    <alternativeName>
        <fullName evidence="9">Pyrophosphate phospho-hydrolase</fullName>
    </alternativeName>
</protein>
<dbReference type="GO" id="GO:0000287">
    <property type="term" value="F:magnesium ion binding"/>
    <property type="evidence" value="ECO:0007669"/>
    <property type="project" value="InterPro"/>
</dbReference>
<dbReference type="AlphaFoldDB" id="A0A1Y2FEK3"/>
<dbReference type="GO" id="GO:0006796">
    <property type="term" value="P:phosphate-containing compound metabolic process"/>
    <property type="evidence" value="ECO:0007669"/>
    <property type="project" value="InterPro"/>
</dbReference>
<keyword evidence="13" id="KW-1185">Reference proteome</keyword>
<dbReference type="Proteomes" id="UP000193467">
    <property type="component" value="Unassembled WGS sequence"/>
</dbReference>
<dbReference type="CDD" id="cd00412">
    <property type="entry name" value="pyrophosphatase"/>
    <property type="match status" value="1"/>
</dbReference>
<evidence type="ECO:0000256" key="4">
    <source>
        <dbReference type="ARBA" id="ARBA00012146"/>
    </source>
</evidence>
<comment type="cofactor">
    <cofactor evidence="1">
        <name>Mg(2+)</name>
        <dbReference type="ChEBI" id="CHEBI:18420"/>
    </cofactor>
</comment>
<dbReference type="Gene3D" id="3.90.80.10">
    <property type="entry name" value="Inorganic pyrophosphatase"/>
    <property type="match status" value="1"/>
</dbReference>
<comment type="catalytic activity">
    <reaction evidence="11">
        <text>diphosphate + H2O = 2 phosphate + H(+)</text>
        <dbReference type="Rhea" id="RHEA:24576"/>
        <dbReference type="ChEBI" id="CHEBI:15377"/>
        <dbReference type="ChEBI" id="CHEBI:15378"/>
        <dbReference type="ChEBI" id="CHEBI:33019"/>
        <dbReference type="ChEBI" id="CHEBI:43474"/>
        <dbReference type="EC" id="3.6.1.1"/>
    </reaction>
</comment>
<keyword evidence="6" id="KW-0479">Metal-binding</keyword>
<evidence type="ECO:0000256" key="1">
    <source>
        <dbReference type="ARBA" id="ARBA00001946"/>
    </source>
</evidence>
<dbReference type="STRING" id="106004.A0A1Y2FEK3"/>
<evidence type="ECO:0000256" key="11">
    <source>
        <dbReference type="ARBA" id="ARBA00047820"/>
    </source>
</evidence>
<dbReference type="FunCoup" id="A0A1Y2FEK3">
    <property type="interactions" value="362"/>
</dbReference>
<name>A0A1Y2FEK3_9BASI</name>
<comment type="caution">
    <text evidence="12">The sequence shown here is derived from an EMBL/GenBank/DDBJ whole genome shotgun (WGS) entry which is preliminary data.</text>
</comment>
<dbReference type="SUPFAM" id="SSF50324">
    <property type="entry name" value="Inorganic pyrophosphatase"/>
    <property type="match status" value="1"/>
</dbReference>
<dbReference type="EMBL" id="MCGR01000021">
    <property type="protein sequence ID" value="ORY82378.1"/>
    <property type="molecule type" value="Genomic_DNA"/>
</dbReference>
<dbReference type="OrthoDB" id="1608002at2759"/>
<evidence type="ECO:0000256" key="10">
    <source>
        <dbReference type="ARBA" id="ARBA00040300"/>
    </source>
</evidence>
<dbReference type="GO" id="GO:0004427">
    <property type="term" value="F:inorganic diphosphate phosphatase activity"/>
    <property type="evidence" value="ECO:0007669"/>
    <property type="project" value="UniProtKB-EC"/>
</dbReference>
<comment type="similarity">
    <text evidence="3">Belongs to the PPase family.</text>
</comment>
<evidence type="ECO:0000256" key="5">
    <source>
        <dbReference type="ARBA" id="ARBA00022490"/>
    </source>
</evidence>
<sequence>MSASPYSVRQVGSANTLEYRVFTEKDGKVVSPFHDIPLFANEDRTVLNMIVEIPRWSNAKLEISKEETFNPILQDTKKGKLRFVRNCFPHKGYLWNYGAFPQTWEDPNATHPETKANGDDDPLDVCEIGEAIGYTGQVKQVKVLGIMALLDEGETDWKVIVVDVNDPLASKLNDVEDVERHLPGLIRATNEWFRIYKIPDGKPENQFAFSGEAKNRKYAFEIIHECHEAWKRLLAGEVKSEIKVSNLTVEGSAGKVSTSDALYTALPADSRAAPAPIDPSIDKTFFISGHVRISSFLLLAEPSRLPLESFELTFGLPQAV</sequence>
<evidence type="ECO:0000313" key="13">
    <source>
        <dbReference type="Proteomes" id="UP000193467"/>
    </source>
</evidence>
<dbReference type="FunFam" id="3.90.80.10:FF:000004">
    <property type="entry name" value="Inorganic pyrophosphatase"/>
    <property type="match status" value="1"/>
</dbReference>
<evidence type="ECO:0000256" key="8">
    <source>
        <dbReference type="ARBA" id="ARBA00022842"/>
    </source>
</evidence>
<dbReference type="PANTHER" id="PTHR10286">
    <property type="entry name" value="INORGANIC PYROPHOSPHATASE"/>
    <property type="match status" value="1"/>
</dbReference>
<dbReference type="InterPro" id="IPR036649">
    <property type="entry name" value="Pyrophosphatase_sf"/>
</dbReference>
<evidence type="ECO:0000256" key="3">
    <source>
        <dbReference type="ARBA" id="ARBA00006220"/>
    </source>
</evidence>
<evidence type="ECO:0000256" key="6">
    <source>
        <dbReference type="ARBA" id="ARBA00022723"/>
    </source>
</evidence>
<dbReference type="InterPro" id="IPR008162">
    <property type="entry name" value="Pyrophosphatase"/>
</dbReference>
<keyword evidence="7" id="KW-0378">Hydrolase</keyword>
<dbReference type="EC" id="3.6.1.1" evidence="4"/>
<evidence type="ECO:0000256" key="9">
    <source>
        <dbReference type="ARBA" id="ARBA00032535"/>
    </source>
</evidence>
<organism evidence="12 13">
    <name type="scientific">Leucosporidium creatinivorum</name>
    <dbReference type="NCBI Taxonomy" id="106004"/>
    <lineage>
        <taxon>Eukaryota</taxon>
        <taxon>Fungi</taxon>
        <taxon>Dikarya</taxon>
        <taxon>Basidiomycota</taxon>
        <taxon>Pucciniomycotina</taxon>
        <taxon>Microbotryomycetes</taxon>
        <taxon>Leucosporidiales</taxon>
        <taxon>Leucosporidium</taxon>
    </lineage>
</organism>
<evidence type="ECO:0000256" key="7">
    <source>
        <dbReference type="ARBA" id="ARBA00022801"/>
    </source>
</evidence>
<comment type="subcellular location">
    <subcellularLocation>
        <location evidence="2">Cytoplasm</location>
    </subcellularLocation>
</comment>
<evidence type="ECO:0000256" key="2">
    <source>
        <dbReference type="ARBA" id="ARBA00004496"/>
    </source>
</evidence>
<proteinExistence type="inferred from homology"/>
<keyword evidence="8" id="KW-0460">Magnesium</keyword>
<dbReference type="PROSITE" id="PS00387">
    <property type="entry name" value="PPASE"/>
    <property type="match status" value="1"/>
</dbReference>
<dbReference type="GO" id="GO:0005737">
    <property type="term" value="C:cytoplasm"/>
    <property type="evidence" value="ECO:0007669"/>
    <property type="project" value="UniProtKB-SubCell"/>
</dbReference>
<dbReference type="InParanoid" id="A0A1Y2FEK3"/>
<gene>
    <name evidence="12" type="ORF">BCR35DRAFT_352214</name>
</gene>
<dbReference type="Pfam" id="PF00719">
    <property type="entry name" value="Pyrophosphatase"/>
    <property type="match status" value="1"/>
</dbReference>